<evidence type="ECO:0000313" key="1">
    <source>
        <dbReference type="EMBL" id="GBP18473.1"/>
    </source>
</evidence>
<gene>
    <name evidence="1" type="ORF">EVAR_93878_1</name>
</gene>
<dbReference type="EMBL" id="BGZK01000097">
    <property type="protein sequence ID" value="GBP18473.1"/>
    <property type="molecule type" value="Genomic_DNA"/>
</dbReference>
<accession>A0A4C1TWP5</accession>
<keyword evidence="2" id="KW-1185">Reference proteome</keyword>
<sequence>MCVVERSLRVALENPVHHIGGILKMDQILSTRNGRAYINILVDVSEAREICKDRTMYKSLHMLLGNRLYPLVDGFSTLKDCQLSTITQQQCVLPKYPENGSYFVIDDKPAKPGDVFDNVSLIEYTRDEYFVLEIVYLDCARGAWSRQVLKRIPKEHMTHQRVAHSLSLSSPPTDAHNFKEITKVFSACRIAISYATEEGAS</sequence>
<dbReference type="Proteomes" id="UP000299102">
    <property type="component" value="Unassembled WGS sequence"/>
</dbReference>
<comment type="caution">
    <text evidence="1">The sequence shown here is derived from an EMBL/GenBank/DDBJ whole genome shotgun (WGS) entry which is preliminary data.</text>
</comment>
<reference evidence="1 2" key="1">
    <citation type="journal article" date="2019" name="Commun. Biol.">
        <title>The bagworm genome reveals a unique fibroin gene that provides high tensile strength.</title>
        <authorList>
            <person name="Kono N."/>
            <person name="Nakamura H."/>
            <person name="Ohtoshi R."/>
            <person name="Tomita M."/>
            <person name="Numata K."/>
            <person name="Arakawa K."/>
        </authorList>
    </citation>
    <scope>NUCLEOTIDE SEQUENCE [LARGE SCALE GENOMIC DNA]</scope>
</reference>
<dbReference type="OrthoDB" id="2019384at2759"/>
<protein>
    <submittedName>
        <fullName evidence="1">Uncharacterized protein</fullName>
    </submittedName>
</protein>
<dbReference type="AlphaFoldDB" id="A0A4C1TWP5"/>
<name>A0A4C1TWP5_EUMVA</name>
<evidence type="ECO:0000313" key="2">
    <source>
        <dbReference type="Proteomes" id="UP000299102"/>
    </source>
</evidence>
<organism evidence="1 2">
    <name type="scientific">Eumeta variegata</name>
    <name type="common">Bagworm moth</name>
    <name type="synonym">Eumeta japonica</name>
    <dbReference type="NCBI Taxonomy" id="151549"/>
    <lineage>
        <taxon>Eukaryota</taxon>
        <taxon>Metazoa</taxon>
        <taxon>Ecdysozoa</taxon>
        <taxon>Arthropoda</taxon>
        <taxon>Hexapoda</taxon>
        <taxon>Insecta</taxon>
        <taxon>Pterygota</taxon>
        <taxon>Neoptera</taxon>
        <taxon>Endopterygota</taxon>
        <taxon>Lepidoptera</taxon>
        <taxon>Glossata</taxon>
        <taxon>Ditrysia</taxon>
        <taxon>Tineoidea</taxon>
        <taxon>Psychidae</taxon>
        <taxon>Oiketicinae</taxon>
        <taxon>Eumeta</taxon>
    </lineage>
</organism>
<proteinExistence type="predicted"/>